<proteinExistence type="predicted"/>
<dbReference type="GO" id="GO:0071513">
    <property type="term" value="C:phosphopantothenoylcysteine decarboxylase complex"/>
    <property type="evidence" value="ECO:0007669"/>
    <property type="project" value="TreeGrafter"/>
</dbReference>
<dbReference type="RefSeq" id="WP_052881382.1">
    <property type="nucleotide sequence ID" value="NZ_CP010904.1"/>
</dbReference>
<dbReference type="GO" id="GO:0004633">
    <property type="term" value="F:phosphopantothenoylcysteine decarboxylase activity"/>
    <property type="evidence" value="ECO:0007669"/>
    <property type="project" value="TreeGrafter"/>
</dbReference>
<dbReference type="EMBL" id="CP010904">
    <property type="protein sequence ID" value="AKJ64014.1"/>
    <property type="molecule type" value="Genomic_DNA"/>
</dbReference>
<dbReference type="PATRIC" id="fig|1609981.3.peg.779"/>
<dbReference type="STRING" id="1307763.L21SP4_00746"/>
<evidence type="ECO:0000259" key="1">
    <source>
        <dbReference type="Pfam" id="PF02441"/>
    </source>
</evidence>
<dbReference type="GO" id="GO:0015937">
    <property type="term" value="P:coenzyme A biosynthetic process"/>
    <property type="evidence" value="ECO:0007669"/>
    <property type="project" value="TreeGrafter"/>
</dbReference>
<evidence type="ECO:0000313" key="3">
    <source>
        <dbReference type="Proteomes" id="UP000035268"/>
    </source>
</evidence>
<dbReference type="InterPro" id="IPR036551">
    <property type="entry name" value="Flavin_trans-like"/>
</dbReference>
<dbReference type="Pfam" id="PF02441">
    <property type="entry name" value="Flavoprotein"/>
    <property type="match status" value="1"/>
</dbReference>
<dbReference type="PANTHER" id="PTHR14359:SF6">
    <property type="entry name" value="PHOSPHOPANTOTHENOYLCYSTEINE DECARBOXYLASE"/>
    <property type="match status" value="1"/>
</dbReference>
<keyword evidence="3" id="KW-1185">Reference proteome</keyword>
<dbReference type="Proteomes" id="UP000035268">
    <property type="component" value="Chromosome"/>
</dbReference>
<reference evidence="3" key="1">
    <citation type="submission" date="2015-02" db="EMBL/GenBank/DDBJ databases">
        <title>Description and complete genome sequence of the first cultured representative of the subdivision 5 of the Verrucomicrobia phylum.</title>
        <authorList>
            <person name="Spring S."/>
            <person name="Bunk B."/>
            <person name="Sproer C."/>
            <person name="Klenk H.-P."/>
        </authorList>
    </citation>
    <scope>NUCLEOTIDE SEQUENCE [LARGE SCALE GENOMIC DNA]</scope>
    <source>
        <strain evidence="3">L21-Fru-AB</strain>
    </source>
</reference>
<sequence>MSEPRAHTKILLGIGGGIAACKAATVASRLTQRDFEVHVLMTPAAARFVQPLTFAALTQREVQTTIFPEDPGGVPERLYPHLFPACEASVFAVLPATADLIAKLAAGFADDVVCGAALALPETCARIFCPAMHPLMWSKQVVGSNAATLRERGWAQIGPDRGPTACGAEGPGRMSEPEEIVQAILDSVS</sequence>
<gene>
    <name evidence="2" type="ORF">L21SP4_00746</name>
</gene>
<protein>
    <submittedName>
        <fullName evidence="2">Phosphopantothenoylcysteine decarboxylase/phosphopantothenate-cysteine ligase</fullName>
    </submittedName>
</protein>
<dbReference type="InterPro" id="IPR003382">
    <property type="entry name" value="Flavoprotein"/>
</dbReference>
<dbReference type="GO" id="GO:0010181">
    <property type="term" value="F:FMN binding"/>
    <property type="evidence" value="ECO:0007669"/>
    <property type="project" value="TreeGrafter"/>
</dbReference>
<feature type="domain" description="Flavoprotein" evidence="1">
    <location>
        <begin position="9"/>
        <end position="187"/>
    </location>
</feature>
<dbReference type="PROSITE" id="PS51257">
    <property type="entry name" value="PROKAR_LIPOPROTEIN"/>
    <property type="match status" value="1"/>
</dbReference>
<dbReference type="SUPFAM" id="SSF52507">
    <property type="entry name" value="Homo-oligomeric flavin-containing Cys decarboxylases, HFCD"/>
    <property type="match status" value="1"/>
</dbReference>
<reference evidence="2 3" key="2">
    <citation type="journal article" date="2016" name="ISME J.">
        <title>Characterization of the first cultured representative of Verrucomicrobia subdivision 5 indicates the proposal of a novel phylum.</title>
        <authorList>
            <person name="Spring S."/>
            <person name="Bunk B."/>
            <person name="Sproer C."/>
            <person name="Schumann P."/>
            <person name="Rohde M."/>
            <person name="Tindall B.J."/>
            <person name="Klenk H.P."/>
        </authorList>
    </citation>
    <scope>NUCLEOTIDE SEQUENCE [LARGE SCALE GENOMIC DNA]</scope>
    <source>
        <strain evidence="2 3">L21-Fru-AB</strain>
    </source>
</reference>
<name>A0A0G3EIN8_9BACT</name>
<evidence type="ECO:0000313" key="2">
    <source>
        <dbReference type="EMBL" id="AKJ64014.1"/>
    </source>
</evidence>
<keyword evidence="2" id="KW-0436">Ligase</keyword>
<dbReference type="GO" id="GO:0016874">
    <property type="term" value="F:ligase activity"/>
    <property type="evidence" value="ECO:0007669"/>
    <property type="project" value="UniProtKB-KW"/>
</dbReference>
<dbReference type="Gene3D" id="3.40.50.1950">
    <property type="entry name" value="Flavin prenyltransferase-like"/>
    <property type="match status" value="1"/>
</dbReference>
<dbReference type="OrthoDB" id="9802554at2"/>
<accession>A0A0G3EIN8</accession>
<dbReference type="KEGG" id="vbl:L21SP4_00746"/>
<organism evidence="2 3">
    <name type="scientific">Kiritimatiella glycovorans</name>
    <dbReference type="NCBI Taxonomy" id="1307763"/>
    <lineage>
        <taxon>Bacteria</taxon>
        <taxon>Pseudomonadati</taxon>
        <taxon>Kiritimatiellota</taxon>
        <taxon>Kiritimatiellia</taxon>
        <taxon>Kiritimatiellales</taxon>
        <taxon>Kiritimatiellaceae</taxon>
        <taxon>Kiritimatiella</taxon>
    </lineage>
</organism>
<dbReference type="PANTHER" id="PTHR14359">
    <property type="entry name" value="HOMO-OLIGOMERIC FLAVIN CONTAINING CYS DECARBOXYLASE FAMILY"/>
    <property type="match status" value="1"/>
</dbReference>
<dbReference type="AlphaFoldDB" id="A0A0G3EIN8"/>